<protein>
    <submittedName>
        <fullName evidence="5">FadR family transcriptional regulator</fullName>
    </submittedName>
</protein>
<evidence type="ECO:0000256" key="2">
    <source>
        <dbReference type="ARBA" id="ARBA00023125"/>
    </source>
</evidence>
<evidence type="ECO:0000259" key="4">
    <source>
        <dbReference type="PROSITE" id="PS50949"/>
    </source>
</evidence>
<dbReference type="PANTHER" id="PTHR43537">
    <property type="entry name" value="TRANSCRIPTIONAL REGULATOR, GNTR FAMILY"/>
    <property type="match status" value="1"/>
</dbReference>
<feature type="domain" description="HTH gntR-type" evidence="4">
    <location>
        <begin position="46"/>
        <end position="115"/>
    </location>
</feature>
<gene>
    <name evidence="5" type="ORF">FPZ54_00445</name>
</gene>
<dbReference type="KEGG" id="ssua:FPZ54_00445"/>
<dbReference type="SMART" id="SM00345">
    <property type="entry name" value="HTH_GNTR"/>
    <property type="match status" value="1"/>
</dbReference>
<dbReference type="GO" id="GO:0003700">
    <property type="term" value="F:DNA-binding transcription factor activity"/>
    <property type="evidence" value="ECO:0007669"/>
    <property type="project" value="InterPro"/>
</dbReference>
<keyword evidence="1" id="KW-0805">Transcription regulation</keyword>
<dbReference type="InterPro" id="IPR008920">
    <property type="entry name" value="TF_FadR/GntR_C"/>
</dbReference>
<keyword evidence="3" id="KW-0804">Transcription</keyword>
<keyword evidence="2" id="KW-0238">DNA-binding</keyword>
<dbReference type="AlphaFoldDB" id="A0A518RB16"/>
<dbReference type="PRINTS" id="PR00035">
    <property type="entry name" value="HTHGNTR"/>
</dbReference>
<dbReference type="SUPFAM" id="SSF46785">
    <property type="entry name" value="Winged helix' DNA-binding domain"/>
    <property type="match status" value="1"/>
</dbReference>
<sequence length="281" mass="30603">MIDLLRYDKLLFAVKCGSRRNGARTASWEDRLQAANEDEVAPSKPSRLVEQVIAYLRDHVASEQLRPGARLPSETTISETLGVSRPVVREAMRTLAATGLVEMAVGKRATIVPVDGTMMSRVISNAVLIGQANERDILELRRGVEIAMVVLAAQHRSAEQAAELESIVVDMARHIDDAERYLALDLRLHVTLAEATGNPLYSLLIDALRQLILVAMSTGRERWSEIRGLDRVQELHEQIVRAVVAGDPAAAAAAMAQHFDDALTVILAPLAAKSEATSGPH</sequence>
<dbReference type="OrthoDB" id="9812645at2"/>
<dbReference type="EMBL" id="CP042239">
    <property type="protein sequence ID" value="QDX24646.1"/>
    <property type="molecule type" value="Genomic_DNA"/>
</dbReference>
<dbReference type="Gene3D" id="1.20.120.530">
    <property type="entry name" value="GntR ligand-binding domain-like"/>
    <property type="match status" value="1"/>
</dbReference>
<keyword evidence="6" id="KW-1185">Reference proteome</keyword>
<organism evidence="5 6">
    <name type="scientific">Sphingomonas suaedae</name>
    <dbReference type="NCBI Taxonomy" id="2599297"/>
    <lineage>
        <taxon>Bacteria</taxon>
        <taxon>Pseudomonadati</taxon>
        <taxon>Pseudomonadota</taxon>
        <taxon>Alphaproteobacteria</taxon>
        <taxon>Sphingomonadales</taxon>
        <taxon>Sphingomonadaceae</taxon>
        <taxon>Sphingomonas</taxon>
    </lineage>
</organism>
<name>A0A518RB16_9SPHN</name>
<dbReference type="SUPFAM" id="SSF48008">
    <property type="entry name" value="GntR ligand-binding domain-like"/>
    <property type="match status" value="1"/>
</dbReference>
<evidence type="ECO:0000256" key="1">
    <source>
        <dbReference type="ARBA" id="ARBA00023015"/>
    </source>
</evidence>
<dbReference type="PROSITE" id="PS50949">
    <property type="entry name" value="HTH_GNTR"/>
    <property type="match status" value="1"/>
</dbReference>
<dbReference type="Gene3D" id="1.10.10.10">
    <property type="entry name" value="Winged helix-like DNA-binding domain superfamily/Winged helix DNA-binding domain"/>
    <property type="match status" value="1"/>
</dbReference>
<evidence type="ECO:0000256" key="3">
    <source>
        <dbReference type="ARBA" id="ARBA00023163"/>
    </source>
</evidence>
<evidence type="ECO:0000313" key="5">
    <source>
        <dbReference type="EMBL" id="QDX24646.1"/>
    </source>
</evidence>
<dbReference type="InterPro" id="IPR000524">
    <property type="entry name" value="Tscrpt_reg_HTH_GntR"/>
</dbReference>
<dbReference type="GO" id="GO:0003677">
    <property type="term" value="F:DNA binding"/>
    <property type="evidence" value="ECO:0007669"/>
    <property type="project" value="UniProtKB-KW"/>
</dbReference>
<reference evidence="5 6" key="1">
    <citation type="submission" date="2019-07" db="EMBL/GenBank/DDBJ databases">
        <title>Sphingomonas alkalisoli sp. nov., isolated from rhizosphere soil of Suaedae salsa.</title>
        <authorList>
            <person name="Zhang H."/>
            <person name="Xu L."/>
            <person name="Zhang J.-X."/>
            <person name="Sun J.-Q."/>
        </authorList>
    </citation>
    <scope>NUCLEOTIDE SEQUENCE [LARGE SCALE GENOMIC DNA]</scope>
    <source>
        <strain evidence="5 6">XS-10</strain>
    </source>
</reference>
<dbReference type="CDD" id="cd07377">
    <property type="entry name" value="WHTH_GntR"/>
    <property type="match status" value="1"/>
</dbReference>
<dbReference type="InterPro" id="IPR011711">
    <property type="entry name" value="GntR_C"/>
</dbReference>
<accession>A0A518RB16</accession>
<dbReference type="Pfam" id="PF07729">
    <property type="entry name" value="FCD"/>
    <property type="match status" value="1"/>
</dbReference>
<dbReference type="InterPro" id="IPR036390">
    <property type="entry name" value="WH_DNA-bd_sf"/>
</dbReference>
<dbReference type="SMART" id="SM00895">
    <property type="entry name" value="FCD"/>
    <property type="match status" value="1"/>
</dbReference>
<dbReference type="Pfam" id="PF00392">
    <property type="entry name" value="GntR"/>
    <property type="match status" value="1"/>
</dbReference>
<evidence type="ECO:0000313" key="6">
    <source>
        <dbReference type="Proteomes" id="UP000318055"/>
    </source>
</evidence>
<dbReference type="Proteomes" id="UP000318055">
    <property type="component" value="Chromosome"/>
</dbReference>
<dbReference type="PANTHER" id="PTHR43537:SF5">
    <property type="entry name" value="UXU OPERON TRANSCRIPTIONAL REGULATOR"/>
    <property type="match status" value="1"/>
</dbReference>
<dbReference type="InterPro" id="IPR036388">
    <property type="entry name" value="WH-like_DNA-bd_sf"/>
</dbReference>
<proteinExistence type="predicted"/>